<comment type="catalytic activity">
    <reaction evidence="1 10">
        <text>Endonucleolytic cleavage to 5'-phosphomonoester.</text>
        <dbReference type="EC" id="3.1.26.4"/>
    </reaction>
</comment>
<feature type="binding site" evidence="10">
    <location>
        <position position="9"/>
    </location>
    <ligand>
        <name>Mg(2+)</name>
        <dbReference type="ChEBI" id="CHEBI:18420"/>
        <label>2</label>
    </ligand>
</feature>
<dbReference type="InterPro" id="IPR037056">
    <property type="entry name" value="RNase_H1_N_sf"/>
</dbReference>
<dbReference type="GO" id="GO:0043137">
    <property type="term" value="P:DNA replication, removal of RNA primer"/>
    <property type="evidence" value="ECO:0007669"/>
    <property type="project" value="TreeGrafter"/>
</dbReference>
<dbReference type="EMBL" id="PFEQ01000001">
    <property type="protein sequence ID" value="PJE74480.1"/>
    <property type="molecule type" value="Genomic_DNA"/>
</dbReference>
<name>A0A2M8LCZ3_9BACT</name>
<dbReference type="AlphaFoldDB" id="A0A2M8LCZ3"/>
<dbReference type="PANTHER" id="PTHR10642">
    <property type="entry name" value="RIBONUCLEASE H1"/>
    <property type="match status" value="1"/>
</dbReference>
<dbReference type="Proteomes" id="UP000228700">
    <property type="component" value="Unassembled WGS sequence"/>
</dbReference>
<dbReference type="InterPro" id="IPR011320">
    <property type="entry name" value="RNase_H1_N"/>
</dbReference>
<reference evidence="13" key="1">
    <citation type="submission" date="2017-09" db="EMBL/GenBank/DDBJ databases">
        <title>Depth-based differentiation of microbial function through sediment-hosted aquifers and enrichment of novel symbionts in the deep terrestrial subsurface.</title>
        <authorList>
            <person name="Probst A.J."/>
            <person name="Ladd B."/>
            <person name="Jarett J.K."/>
            <person name="Geller-Mcgrath D.E."/>
            <person name="Sieber C.M.K."/>
            <person name="Emerson J.B."/>
            <person name="Anantharaman K."/>
            <person name="Thomas B.C."/>
            <person name="Malmstrom R."/>
            <person name="Stieglmeier M."/>
            <person name="Klingl A."/>
            <person name="Woyke T."/>
            <person name="Ryan C.M."/>
            <person name="Banfield J.F."/>
        </authorList>
    </citation>
    <scope>NUCLEOTIDE SEQUENCE [LARGE SCALE GENOMIC DNA]</scope>
</reference>
<feature type="binding site" evidence="10">
    <location>
        <position position="47"/>
    </location>
    <ligand>
        <name>Mg(2+)</name>
        <dbReference type="ChEBI" id="CHEBI:18420"/>
        <label>1</label>
    </ligand>
</feature>
<evidence type="ECO:0000256" key="5">
    <source>
        <dbReference type="ARBA" id="ARBA00022722"/>
    </source>
</evidence>
<feature type="binding site" evidence="10">
    <location>
        <position position="136"/>
    </location>
    <ligand>
        <name>Mg(2+)</name>
        <dbReference type="ChEBI" id="CHEBI:18420"/>
        <label>2</label>
    </ligand>
</feature>
<dbReference type="PROSITE" id="PS50879">
    <property type="entry name" value="RNASE_H_1"/>
    <property type="match status" value="1"/>
</dbReference>
<organism evidence="12 13">
    <name type="scientific">Candidatus Taylorbacteria bacterium CG10_big_fil_rev_8_21_14_0_10_41_48</name>
    <dbReference type="NCBI Taxonomy" id="1975024"/>
    <lineage>
        <taxon>Bacteria</taxon>
        <taxon>Candidatus Tayloriibacteriota</taxon>
    </lineage>
</organism>
<keyword evidence="9 10" id="KW-0460">Magnesium</keyword>
<dbReference type="Pfam" id="PF00075">
    <property type="entry name" value="RNase_H"/>
    <property type="match status" value="1"/>
</dbReference>
<comment type="cofactor">
    <cofactor evidence="10">
        <name>Mg(2+)</name>
        <dbReference type="ChEBI" id="CHEBI:18420"/>
    </cofactor>
    <text evidence="10">Binds 1 Mg(2+) ion per subunit. May bind a second metal ion at a regulatory site, or after substrate binding.</text>
</comment>
<dbReference type="PANTHER" id="PTHR10642:SF26">
    <property type="entry name" value="RIBONUCLEASE H1"/>
    <property type="match status" value="1"/>
</dbReference>
<dbReference type="InterPro" id="IPR002156">
    <property type="entry name" value="RNaseH_domain"/>
</dbReference>
<evidence type="ECO:0000313" key="12">
    <source>
        <dbReference type="EMBL" id="PJE74480.1"/>
    </source>
</evidence>
<evidence type="ECO:0000256" key="8">
    <source>
        <dbReference type="ARBA" id="ARBA00022801"/>
    </source>
</evidence>
<dbReference type="NCBIfam" id="NF001236">
    <property type="entry name" value="PRK00203.1"/>
    <property type="match status" value="1"/>
</dbReference>
<evidence type="ECO:0000256" key="6">
    <source>
        <dbReference type="ARBA" id="ARBA00022723"/>
    </source>
</evidence>
<evidence type="ECO:0000256" key="1">
    <source>
        <dbReference type="ARBA" id="ARBA00000077"/>
    </source>
</evidence>
<evidence type="ECO:0000256" key="9">
    <source>
        <dbReference type="ARBA" id="ARBA00022842"/>
    </source>
</evidence>
<keyword evidence="5 10" id="KW-0540">Nuclease</keyword>
<dbReference type="InterPro" id="IPR050092">
    <property type="entry name" value="RNase_H"/>
</dbReference>
<sequence length="233" mass="25489">MATTIIYTDGSSRGNPGPGGWGAIICTDHEVRELGGREDHTTNNRMELSAAINALIHVDEINLGGEIILQTDSKYVINGITSWVSGWKKNGWKTANKKDVVNKDLWEALSFASSGLSISWKYVEGHAGYPGNERCDEIATSFADKTAINLYHGTVSKYPIDLKAENRPSVKKSSKKSSNAKAYSYLSLVGGVLQTHTTWTECEARVKGVKGAKFKKTFSALDEDSIAREWGVK</sequence>
<dbReference type="GO" id="GO:0004523">
    <property type="term" value="F:RNA-DNA hybrid ribonuclease activity"/>
    <property type="evidence" value="ECO:0007669"/>
    <property type="project" value="UniProtKB-UniRule"/>
</dbReference>
<comment type="function">
    <text evidence="10">Endonuclease that specifically degrades the RNA of RNA-DNA hybrids.</text>
</comment>
<evidence type="ECO:0000313" key="13">
    <source>
        <dbReference type="Proteomes" id="UP000228700"/>
    </source>
</evidence>
<dbReference type="InterPro" id="IPR036397">
    <property type="entry name" value="RNaseH_sf"/>
</dbReference>
<dbReference type="Gene3D" id="3.30.420.10">
    <property type="entry name" value="Ribonuclease H-like superfamily/Ribonuclease H"/>
    <property type="match status" value="1"/>
</dbReference>
<evidence type="ECO:0000256" key="2">
    <source>
        <dbReference type="ARBA" id="ARBA00005300"/>
    </source>
</evidence>
<evidence type="ECO:0000256" key="3">
    <source>
        <dbReference type="ARBA" id="ARBA00011245"/>
    </source>
</evidence>
<keyword evidence="8 10" id="KW-0378">Hydrolase</keyword>
<comment type="subunit">
    <text evidence="3 10">Monomer.</text>
</comment>
<feature type="binding site" evidence="10">
    <location>
        <position position="72"/>
    </location>
    <ligand>
        <name>Mg(2+)</name>
        <dbReference type="ChEBI" id="CHEBI:18420"/>
        <label>1</label>
    </ligand>
</feature>
<accession>A0A2M8LCZ3</accession>
<dbReference type="EC" id="3.1.26.4" evidence="4 10"/>
<evidence type="ECO:0000256" key="10">
    <source>
        <dbReference type="HAMAP-Rule" id="MF_00042"/>
    </source>
</evidence>
<keyword evidence="10" id="KW-0963">Cytoplasm</keyword>
<dbReference type="GO" id="GO:0005737">
    <property type="term" value="C:cytoplasm"/>
    <property type="evidence" value="ECO:0007669"/>
    <property type="project" value="UniProtKB-SubCell"/>
</dbReference>
<dbReference type="GO" id="GO:0000287">
    <property type="term" value="F:magnesium ion binding"/>
    <property type="evidence" value="ECO:0007669"/>
    <property type="project" value="UniProtKB-UniRule"/>
</dbReference>
<dbReference type="CDD" id="cd09278">
    <property type="entry name" value="RNase_HI_prokaryote_like"/>
    <property type="match status" value="1"/>
</dbReference>
<proteinExistence type="inferred from homology"/>
<protein>
    <recommendedName>
        <fullName evidence="4 10">Ribonuclease H</fullName>
        <shortName evidence="10">RNase H</shortName>
        <ecNumber evidence="4 10">3.1.26.4</ecNumber>
    </recommendedName>
</protein>
<dbReference type="Pfam" id="PF01693">
    <property type="entry name" value="Cauli_VI"/>
    <property type="match status" value="1"/>
</dbReference>
<gene>
    <name evidence="10" type="primary">rnhA</name>
    <name evidence="12" type="ORF">COV01_00375</name>
</gene>
<evidence type="ECO:0000256" key="7">
    <source>
        <dbReference type="ARBA" id="ARBA00022759"/>
    </source>
</evidence>
<dbReference type="GO" id="GO:0003676">
    <property type="term" value="F:nucleic acid binding"/>
    <property type="evidence" value="ECO:0007669"/>
    <property type="project" value="InterPro"/>
</dbReference>
<dbReference type="Gene3D" id="3.40.970.10">
    <property type="entry name" value="Ribonuclease H1, N-terminal domain"/>
    <property type="match status" value="1"/>
</dbReference>
<comment type="caution">
    <text evidence="12">The sequence shown here is derived from an EMBL/GenBank/DDBJ whole genome shotgun (WGS) entry which is preliminary data.</text>
</comment>
<dbReference type="HAMAP" id="MF_00042">
    <property type="entry name" value="RNase_H"/>
    <property type="match status" value="1"/>
</dbReference>
<dbReference type="InterPro" id="IPR022892">
    <property type="entry name" value="RNaseHI"/>
</dbReference>
<evidence type="ECO:0000256" key="4">
    <source>
        <dbReference type="ARBA" id="ARBA00012180"/>
    </source>
</evidence>
<feature type="domain" description="RNase H type-1" evidence="11">
    <location>
        <begin position="1"/>
        <end position="144"/>
    </location>
</feature>
<dbReference type="SUPFAM" id="SSF53098">
    <property type="entry name" value="Ribonuclease H-like"/>
    <property type="match status" value="1"/>
</dbReference>
<comment type="subcellular location">
    <subcellularLocation>
        <location evidence="10">Cytoplasm</location>
    </subcellularLocation>
</comment>
<keyword evidence="6 10" id="KW-0479">Metal-binding</keyword>
<keyword evidence="7 10" id="KW-0255">Endonuclease</keyword>
<dbReference type="InterPro" id="IPR012337">
    <property type="entry name" value="RNaseH-like_sf"/>
</dbReference>
<comment type="similarity">
    <text evidence="2 10">Belongs to the RNase H family.</text>
</comment>
<evidence type="ECO:0000259" key="11">
    <source>
        <dbReference type="PROSITE" id="PS50879"/>
    </source>
</evidence>
<feature type="binding site" evidence="10">
    <location>
        <position position="9"/>
    </location>
    <ligand>
        <name>Mg(2+)</name>
        <dbReference type="ChEBI" id="CHEBI:18420"/>
        <label>1</label>
    </ligand>
</feature>